<accession>A0ABW1G538</accession>
<name>A0ABW1G538_9ACTN</name>
<keyword evidence="1" id="KW-1133">Transmembrane helix</keyword>
<dbReference type="Proteomes" id="UP001596174">
    <property type="component" value="Unassembled WGS sequence"/>
</dbReference>
<reference evidence="3" key="1">
    <citation type="journal article" date="2019" name="Int. J. Syst. Evol. Microbiol.">
        <title>The Global Catalogue of Microorganisms (GCM) 10K type strain sequencing project: providing services to taxonomists for standard genome sequencing and annotation.</title>
        <authorList>
            <consortium name="The Broad Institute Genomics Platform"/>
            <consortium name="The Broad Institute Genome Sequencing Center for Infectious Disease"/>
            <person name="Wu L."/>
            <person name="Ma J."/>
        </authorList>
    </citation>
    <scope>NUCLEOTIDE SEQUENCE [LARGE SCALE GENOMIC DNA]</scope>
    <source>
        <strain evidence="3">JCM 4816</strain>
    </source>
</reference>
<dbReference type="EMBL" id="JBHSQJ010000090">
    <property type="protein sequence ID" value="MFC5909840.1"/>
    <property type="molecule type" value="Genomic_DNA"/>
</dbReference>
<proteinExistence type="predicted"/>
<comment type="caution">
    <text evidence="2">The sequence shown here is derived from an EMBL/GenBank/DDBJ whole genome shotgun (WGS) entry which is preliminary data.</text>
</comment>
<evidence type="ECO:0000256" key="1">
    <source>
        <dbReference type="SAM" id="Phobius"/>
    </source>
</evidence>
<feature type="transmembrane region" description="Helical" evidence="1">
    <location>
        <begin position="51"/>
        <end position="71"/>
    </location>
</feature>
<evidence type="ECO:0000313" key="3">
    <source>
        <dbReference type="Proteomes" id="UP001596174"/>
    </source>
</evidence>
<organism evidence="2 3">
    <name type="scientific">Streptacidiphilus monticola</name>
    <dbReference type="NCBI Taxonomy" id="2161674"/>
    <lineage>
        <taxon>Bacteria</taxon>
        <taxon>Bacillati</taxon>
        <taxon>Actinomycetota</taxon>
        <taxon>Actinomycetes</taxon>
        <taxon>Kitasatosporales</taxon>
        <taxon>Streptomycetaceae</taxon>
        <taxon>Streptacidiphilus</taxon>
    </lineage>
</organism>
<keyword evidence="3" id="KW-1185">Reference proteome</keyword>
<gene>
    <name evidence="2" type="ORF">ACFP3V_21825</name>
</gene>
<keyword evidence="1" id="KW-0472">Membrane</keyword>
<protein>
    <submittedName>
        <fullName evidence="2">Uncharacterized protein</fullName>
    </submittedName>
</protein>
<sequence>MADGAEWPVGTVGAEPGAVADGAGWPVGAAGAEPEAVAAASEPRRRRRTGLLFGLAVLLGVVGGAGTGYGVQASRPPTPLPPLTVPQPAYPSARAGAPALTADEDDMVRTDGDLTKLLLPLPKGSKLADDIQGWESLSEYAQSFDRPGDAFRHQLELGFRRAAHTSWRTGDVFVNVELSQYQHAAEDSADSYVSDQLGFAADRGGDPGGSAIPGYPSGRAYAGKKAQHADDGSVFYESQALAYHGDIVVDVFVVSPRPISAQTGIGIIESQLERL</sequence>
<evidence type="ECO:0000313" key="2">
    <source>
        <dbReference type="EMBL" id="MFC5909840.1"/>
    </source>
</evidence>
<keyword evidence="1" id="KW-0812">Transmembrane</keyword>